<dbReference type="KEGG" id="marp:QYS47_32190"/>
<dbReference type="EMBL" id="CP129968">
    <property type="protein sequence ID" value="WNB16903.1"/>
    <property type="molecule type" value="Genomic_DNA"/>
</dbReference>
<gene>
    <name evidence="1" type="ORF">QYS47_32190</name>
</gene>
<dbReference type="SUPFAM" id="SSF52540">
    <property type="entry name" value="P-loop containing nucleoside triphosphate hydrolases"/>
    <property type="match status" value="1"/>
</dbReference>
<dbReference type="AlphaFoldDB" id="A0AA51ZUQ8"/>
<evidence type="ECO:0000313" key="1">
    <source>
        <dbReference type="EMBL" id="WNB16903.1"/>
    </source>
</evidence>
<protein>
    <submittedName>
        <fullName evidence="1">Uncharacterized protein</fullName>
    </submittedName>
</protein>
<dbReference type="InterPro" id="IPR027417">
    <property type="entry name" value="P-loop_NTPase"/>
</dbReference>
<sequence>MNKFLRKPKAEVKEIADRFGKLNLKENPFPYNPFIEPESEDPKRNGEIFNREIRKNELDKFHKNFLKKPLTGDHDRIGYLLESSFTGRGNGKSAFLVNIDKDINQDFGDSTSNSLNKTFSVYIKAKAGQTSKFWQLSELIITEICKKNIFEDCLITLRYKVLKNGNDFDTSFLDDLNTEADFRNLLDNNFLLNNKVDFSKFNTQLKKYLIDLGVHHELASSLSYMSSEASRTVFETTVNKPDSWKKKELNRILFDELVRIFLAADFNGSYILLDEFEKIVDYQKPSERIEFAYEIRQNLLESNLQGAIHGFFILLLTIHPGTQRLLLEGWEKAGLNARSPLPSDDLMESPHVVAFDDIKKQDIRALMEVYLNYYRIEKNIVDLEVLSPFTEDAIDLIAKISKFNAARILKFAHIALNELTTSDREKIDQTFVSNLIDKKKTMPQENITSDNFLNREKSPMEDALGKSKLNIK</sequence>
<proteinExistence type="predicted"/>
<name>A0AA51ZUQ8_9BACT</name>
<reference evidence="1" key="1">
    <citation type="submission" date="2023-08" db="EMBL/GenBank/DDBJ databases">
        <title>Comparative genomics and taxonomic characterization of three novel marine species of genus Marivirga.</title>
        <authorList>
            <person name="Muhammad N."/>
            <person name="Kim S.-G."/>
        </authorList>
    </citation>
    <scope>NUCLEOTIDE SEQUENCE</scope>
    <source>
        <strain evidence="1">BKB1-2</strain>
    </source>
</reference>
<accession>A0AA51ZUQ8</accession>
<dbReference type="Proteomes" id="UP001232019">
    <property type="component" value="Chromosome"/>
</dbReference>
<dbReference type="RefSeq" id="WP_322345859.1">
    <property type="nucleotide sequence ID" value="NZ_CP129968.2"/>
</dbReference>
<organism evidence="1">
    <name type="scientific">Marivirga arenosa</name>
    <dbReference type="NCBI Taxonomy" id="3059076"/>
    <lineage>
        <taxon>Bacteria</taxon>
        <taxon>Pseudomonadati</taxon>
        <taxon>Bacteroidota</taxon>
        <taxon>Cytophagia</taxon>
        <taxon>Cytophagales</taxon>
        <taxon>Marivirgaceae</taxon>
        <taxon>Marivirga</taxon>
    </lineage>
</organism>